<feature type="compositionally biased region" description="Polar residues" evidence="1">
    <location>
        <begin position="14"/>
        <end position="30"/>
    </location>
</feature>
<gene>
    <name evidence="2" type="ORF">UFOPK3204_00366</name>
</gene>
<reference evidence="2" key="1">
    <citation type="submission" date="2020-05" db="EMBL/GenBank/DDBJ databases">
        <authorList>
            <person name="Chiriac C."/>
            <person name="Salcher M."/>
            <person name="Ghai R."/>
            <person name="Kavagutti S V."/>
        </authorList>
    </citation>
    <scope>NUCLEOTIDE SEQUENCE</scope>
</reference>
<evidence type="ECO:0000313" key="2">
    <source>
        <dbReference type="EMBL" id="CAB4824205.1"/>
    </source>
</evidence>
<feature type="region of interest" description="Disordered" evidence="1">
    <location>
        <begin position="1"/>
        <end position="33"/>
    </location>
</feature>
<sequence length="70" mass="7429">MSRKVSGAQGIGSTGASRSSEGRTVTNPSRNLFPMPSSPHVVNLISWSDKGLSTCGKFSEFHVLCAFQAE</sequence>
<dbReference type="EMBL" id="CAFABK010000010">
    <property type="protein sequence ID" value="CAB4824205.1"/>
    <property type="molecule type" value="Genomic_DNA"/>
</dbReference>
<protein>
    <submittedName>
        <fullName evidence="2">Unannotated protein</fullName>
    </submittedName>
</protein>
<name>A0A6J6ZUS3_9ZZZZ</name>
<dbReference type="AlphaFoldDB" id="A0A6J6ZUS3"/>
<evidence type="ECO:0000256" key="1">
    <source>
        <dbReference type="SAM" id="MobiDB-lite"/>
    </source>
</evidence>
<proteinExistence type="predicted"/>
<accession>A0A6J6ZUS3</accession>
<organism evidence="2">
    <name type="scientific">freshwater metagenome</name>
    <dbReference type="NCBI Taxonomy" id="449393"/>
    <lineage>
        <taxon>unclassified sequences</taxon>
        <taxon>metagenomes</taxon>
        <taxon>ecological metagenomes</taxon>
    </lineage>
</organism>